<evidence type="ECO:0008006" key="4">
    <source>
        <dbReference type="Google" id="ProtNLM"/>
    </source>
</evidence>
<dbReference type="SUPFAM" id="SSF69318">
    <property type="entry name" value="Integrin alpha N-terminal domain"/>
    <property type="match status" value="1"/>
</dbReference>
<sequence>MKLAKVTTVACLMLLFTTGCSVSSQSPEQLIEDPPRTNEENQVLYNGINKHLSKSSKLLLPKNARETGKVNKVDLNNDGINEIIAVIKKEDINEDKNKVGFLLLSEDSKDGKTVYIDRGENLVPGETAEYINFYDLDGDGTKEIILLSKDGDSTNLFIYKYENDSVSLAYTLESNWLDESRNITDIKIKIGYLDNDDVIDILLLQLNTKTNTMYTSIGNFKDSNLDIKDTVSFENVKNLGDLYITVGNIASSKKGIILDIPTFNENNKYTTYTTRMIFVENNKIEKVFKDDDHTLTKSYYIAPEDINKDKVLDIPIVIGSGNGQAYTSKNSANIIWYKWNEKLGEESNVVFNSQIYYNYQYNYKLLVPTNLKERLYVSQEYNSNGTSFKFSYYDKEKFESIGLFTISVLEKSIADDNSKISTHPGIILSESDDYTYYLEIDNEDNLKKLDIDTSALKLKEYFSLIY</sequence>
<evidence type="ECO:0000256" key="1">
    <source>
        <dbReference type="SAM" id="SignalP"/>
    </source>
</evidence>
<dbReference type="EMBL" id="NOJY02000007">
    <property type="protein sequence ID" value="RDY28378.1"/>
    <property type="molecule type" value="Genomic_DNA"/>
</dbReference>
<feature type="chain" id="PRO_5039384746" description="VCBS repeat-containing protein" evidence="1">
    <location>
        <begin position="22"/>
        <end position="466"/>
    </location>
</feature>
<gene>
    <name evidence="2" type="ORF">CHL78_005610</name>
</gene>
<evidence type="ECO:0000313" key="3">
    <source>
        <dbReference type="Proteomes" id="UP000215694"/>
    </source>
</evidence>
<dbReference type="OrthoDB" id="1743319at2"/>
<reference evidence="2 3" key="1">
    <citation type="journal article" date="2017" name="Genome Announc.">
        <title>Draft Genome Sequence of Romboutsia weinsteinii sp. nov. Strain CCRI-19649(T) Isolated from Surface Water.</title>
        <authorList>
            <person name="Maheux A.F."/>
            <person name="Boudreau D.K."/>
            <person name="Berube E."/>
            <person name="Boissinot M."/>
            <person name="Cantin P."/>
            <person name="Raymond F."/>
            <person name="Corbeil J."/>
            <person name="Omar R.F."/>
            <person name="Bergeron M.G."/>
        </authorList>
    </citation>
    <scope>NUCLEOTIDE SEQUENCE [LARGE SCALE GENOMIC DNA]</scope>
    <source>
        <strain evidence="2 3">CCRI-19649</strain>
    </source>
</reference>
<accession>A0A371J6S9</accession>
<comment type="caution">
    <text evidence="2">The sequence shown here is derived from an EMBL/GenBank/DDBJ whole genome shotgun (WGS) entry which is preliminary data.</text>
</comment>
<dbReference type="Proteomes" id="UP000215694">
    <property type="component" value="Unassembled WGS sequence"/>
</dbReference>
<dbReference type="InterPro" id="IPR028994">
    <property type="entry name" value="Integrin_alpha_N"/>
</dbReference>
<name>A0A371J6S9_9FIRM</name>
<proteinExistence type="predicted"/>
<dbReference type="PROSITE" id="PS51257">
    <property type="entry name" value="PROKAR_LIPOPROTEIN"/>
    <property type="match status" value="1"/>
</dbReference>
<keyword evidence="1" id="KW-0732">Signal</keyword>
<keyword evidence="3" id="KW-1185">Reference proteome</keyword>
<dbReference type="AlphaFoldDB" id="A0A371J6S9"/>
<feature type="signal peptide" evidence="1">
    <location>
        <begin position="1"/>
        <end position="21"/>
    </location>
</feature>
<evidence type="ECO:0000313" key="2">
    <source>
        <dbReference type="EMBL" id="RDY28378.1"/>
    </source>
</evidence>
<dbReference type="RefSeq" id="WP_094368522.1">
    <property type="nucleotide sequence ID" value="NZ_NOJY02000007.1"/>
</dbReference>
<organism evidence="2 3">
    <name type="scientific">Romboutsia weinsteinii</name>
    <dbReference type="NCBI Taxonomy" id="2020949"/>
    <lineage>
        <taxon>Bacteria</taxon>
        <taxon>Bacillati</taxon>
        <taxon>Bacillota</taxon>
        <taxon>Clostridia</taxon>
        <taxon>Peptostreptococcales</taxon>
        <taxon>Peptostreptococcaceae</taxon>
        <taxon>Romboutsia</taxon>
    </lineage>
</organism>
<protein>
    <recommendedName>
        <fullName evidence="4">VCBS repeat-containing protein</fullName>
    </recommendedName>
</protein>